<keyword evidence="2 4" id="KW-0378">Hydrolase</keyword>
<feature type="active site" description="Charge relay system" evidence="4">
    <location>
        <position position="678"/>
    </location>
</feature>
<evidence type="ECO:0000256" key="2">
    <source>
        <dbReference type="ARBA" id="ARBA00022801"/>
    </source>
</evidence>
<feature type="active site" description="Charge relay system" evidence="4">
    <location>
        <position position="853"/>
    </location>
</feature>
<evidence type="ECO:0000259" key="5">
    <source>
        <dbReference type="Pfam" id="PF00082"/>
    </source>
</evidence>
<evidence type="ECO:0000256" key="3">
    <source>
        <dbReference type="ARBA" id="ARBA00022825"/>
    </source>
</evidence>
<dbReference type="PANTHER" id="PTHR35186">
    <property type="entry name" value="ANK_REP_REGION DOMAIN-CONTAINING PROTEIN"/>
    <property type="match status" value="1"/>
</dbReference>
<feature type="domain" description="DUF7580" evidence="6">
    <location>
        <begin position="198"/>
        <end position="522"/>
    </location>
</feature>
<keyword evidence="1 4" id="KW-0645">Protease</keyword>
<keyword evidence="8" id="KW-1185">Reference proteome</keyword>
<dbReference type="GO" id="GO:0004252">
    <property type="term" value="F:serine-type endopeptidase activity"/>
    <property type="evidence" value="ECO:0007669"/>
    <property type="project" value="UniProtKB-UniRule"/>
</dbReference>
<sequence>MAHLQNGVSCPVDDAALLAGIHSAFQRMATFYTRDNAVARNARDALGPRDSFYTNLKIELDGLGKHISRDAGGSTLSTGDLAGDALTSILNILDGALRAEKLNLDLFTCLHGKPRHQRLHGLLHHLQVSQAESCPLKLSKLRDFVNMRFESKDRKILIKFLSQINNMLNKQNRTKAKQTLPPFTTFVAKDKKIPRTVSTKIRDQADRIYNLLTQYWKCENHNPHTAAKLRLYTYRRPGAEVRFDILFCAPNASDAGKSKWQETQVYAVLDEMELADSEKEDKSTAPAESKVVRFQAPETKISGRAREETHEVEGLCSLIQDHAERESLRLRILVDKDRLRWQPKKAPKYKLQVTLANAFLQFNEGLWLPTTWNKAHISFFCPDDGGYPDLSSPYLTTQCCRPHPGSEKSAFRGHPYPSLLALGILLLEIELGQPIEHRRDADSSISSHNTHYYIDADIPAAEDMLRDCEDESPTGFISAVRDCVEVDSFAADFGRNETFDNPKFRQAIFERIVKGLESALKSVWKGSPEELDDFSSTIKSTPKSKISSTRITHFQSSFRAISLRDNVPPVVTRKQDNKQREEKYSDEEKSDADNWFIELHKYIHPIFETQDSTITDPTTLKIFGNAGPVRVAIIDTGIDLPEVDLCLYEDRLKDSLSFFDDKTDRSAMKSEYKDLDGHGTHAAALILRVAPKADIYVARVFGSRNLGSTPAADIHDRIVRVGSKSPLRIIAYSSKAIDHAIDPTKWNVDIISMSFGFENSIPVIEKVIRRAADRNVIMLASPSNSGGKSPAAWPARHPDVIDIYATDSYGNKCNFTPNPPPKSERFAILGRAVKSSWPEDLDSNGEKRKSGTSIATPIAAGIAAMVLAYMKTLIAANGGDFTSRDVEMLSKIRTSNGMSVFFRNMVLDQRQDYSFLVPWDYIGVKDTTYRDPHIMIPGAFLRDIKRS</sequence>
<dbReference type="PRINTS" id="PR00723">
    <property type="entry name" value="SUBTILISIN"/>
</dbReference>
<dbReference type="EMBL" id="JAAMPI010000677">
    <property type="protein sequence ID" value="KAF4629433.1"/>
    <property type="molecule type" value="Genomic_DNA"/>
</dbReference>
<evidence type="ECO:0000259" key="6">
    <source>
        <dbReference type="Pfam" id="PF24476"/>
    </source>
</evidence>
<comment type="similarity">
    <text evidence="4">Belongs to the peptidase S8 family.</text>
</comment>
<comment type="caution">
    <text evidence="7">The sequence shown here is derived from an EMBL/GenBank/DDBJ whole genome shotgun (WGS) entry which is preliminary data.</text>
</comment>
<protein>
    <recommendedName>
        <fullName evidence="9">Peptidase S8/S53 domain-containing protein</fullName>
    </recommendedName>
</protein>
<dbReference type="Pfam" id="PF24476">
    <property type="entry name" value="DUF7580"/>
    <property type="match status" value="1"/>
</dbReference>
<organism evidence="7 8">
    <name type="scientific">Cudoniella acicularis</name>
    <dbReference type="NCBI Taxonomy" id="354080"/>
    <lineage>
        <taxon>Eukaryota</taxon>
        <taxon>Fungi</taxon>
        <taxon>Dikarya</taxon>
        <taxon>Ascomycota</taxon>
        <taxon>Pezizomycotina</taxon>
        <taxon>Leotiomycetes</taxon>
        <taxon>Helotiales</taxon>
        <taxon>Tricladiaceae</taxon>
        <taxon>Cudoniella</taxon>
    </lineage>
</organism>
<dbReference type="PROSITE" id="PS51892">
    <property type="entry name" value="SUBTILASE"/>
    <property type="match status" value="1"/>
</dbReference>
<dbReference type="Proteomes" id="UP000566819">
    <property type="component" value="Unassembled WGS sequence"/>
</dbReference>
<dbReference type="PANTHER" id="PTHR35186:SF4">
    <property type="entry name" value="PRION-INHIBITION AND PROPAGATION HELO DOMAIN-CONTAINING PROTEIN"/>
    <property type="match status" value="1"/>
</dbReference>
<dbReference type="Gene3D" id="3.40.50.200">
    <property type="entry name" value="Peptidase S8/S53 domain"/>
    <property type="match status" value="1"/>
</dbReference>
<accession>A0A8H4RI80</accession>
<feature type="domain" description="Peptidase S8/S53" evidence="5">
    <location>
        <begin position="629"/>
        <end position="872"/>
    </location>
</feature>
<evidence type="ECO:0000313" key="8">
    <source>
        <dbReference type="Proteomes" id="UP000566819"/>
    </source>
</evidence>
<dbReference type="AlphaFoldDB" id="A0A8H4RI80"/>
<name>A0A8H4RI80_9HELO</name>
<dbReference type="OrthoDB" id="206201at2759"/>
<dbReference type="InterPro" id="IPR036852">
    <property type="entry name" value="Peptidase_S8/S53_dom_sf"/>
</dbReference>
<proteinExistence type="inferred from homology"/>
<dbReference type="GO" id="GO:0006508">
    <property type="term" value="P:proteolysis"/>
    <property type="evidence" value="ECO:0007669"/>
    <property type="project" value="UniProtKB-KW"/>
</dbReference>
<keyword evidence="3 4" id="KW-0720">Serine protease</keyword>
<dbReference type="InterPro" id="IPR023828">
    <property type="entry name" value="Peptidase_S8_Ser-AS"/>
</dbReference>
<reference evidence="7 8" key="1">
    <citation type="submission" date="2020-03" db="EMBL/GenBank/DDBJ databases">
        <title>Draft Genome Sequence of Cudoniella acicularis.</title>
        <authorList>
            <person name="Buettner E."/>
            <person name="Kellner H."/>
        </authorList>
    </citation>
    <scope>NUCLEOTIDE SEQUENCE [LARGE SCALE GENOMIC DNA]</scope>
    <source>
        <strain evidence="7 8">DSM 108380</strain>
    </source>
</reference>
<dbReference type="InterPro" id="IPR015500">
    <property type="entry name" value="Peptidase_S8_subtilisin-rel"/>
</dbReference>
<evidence type="ECO:0000313" key="7">
    <source>
        <dbReference type="EMBL" id="KAF4629433.1"/>
    </source>
</evidence>
<dbReference type="PROSITE" id="PS00138">
    <property type="entry name" value="SUBTILASE_SER"/>
    <property type="match status" value="1"/>
</dbReference>
<evidence type="ECO:0000256" key="4">
    <source>
        <dbReference type="PROSITE-ProRule" id="PRU01240"/>
    </source>
</evidence>
<dbReference type="SUPFAM" id="SSF52743">
    <property type="entry name" value="Subtilisin-like"/>
    <property type="match status" value="1"/>
</dbReference>
<dbReference type="InterPro" id="IPR056002">
    <property type="entry name" value="DUF7580"/>
</dbReference>
<feature type="active site" description="Charge relay system" evidence="4">
    <location>
        <position position="635"/>
    </location>
</feature>
<gene>
    <name evidence="7" type="ORF">G7Y89_g8714</name>
</gene>
<dbReference type="Pfam" id="PF00082">
    <property type="entry name" value="Peptidase_S8"/>
    <property type="match status" value="1"/>
</dbReference>
<evidence type="ECO:0008006" key="9">
    <source>
        <dbReference type="Google" id="ProtNLM"/>
    </source>
</evidence>
<dbReference type="InterPro" id="IPR000209">
    <property type="entry name" value="Peptidase_S8/S53_dom"/>
</dbReference>
<evidence type="ECO:0000256" key="1">
    <source>
        <dbReference type="ARBA" id="ARBA00022670"/>
    </source>
</evidence>